<sequence length="177" mass="19446">MKWKWLLSLVVLVVLAGCGGGPKKDVSIFILPSTGLPQNITEKMETDLQAKVGESPTVAVHSSPIYNDEKLLVEIAAGDHSLVILPKKNFEAFARQGSFVSLDDLFKPEDYPSGVVEAPVGDEKNPKMEKHLYGIPLGESKWLKDSGYKGEELYAFVHPRAPQMDKAKQVLQVLASK</sequence>
<dbReference type="RefSeq" id="WP_315604010.1">
    <property type="nucleotide sequence ID" value="NZ_CP130318.1"/>
</dbReference>
<proteinExistence type="predicted"/>
<evidence type="ECO:0008006" key="3">
    <source>
        <dbReference type="Google" id="ProtNLM"/>
    </source>
</evidence>
<keyword evidence="2" id="KW-1185">Reference proteome</keyword>
<organism evidence="1 2">
    <name type="scientific">Paenibacillus aurantius</name>
    <dbReference type="NCBI Taxonomy" id="2918900"/>
    <lineage>
        <taxon>Bacteria</taxon>
        <taxon>Bacillati</taxon>
        <taxon>Bacillota</taxon>
        <taxon>Bacilli</taxon>
        <taxon>Bacillales</taxon>
        <taxon>Paenibacillaceae</taxon>
        <taxon>Paenibacillus</taxon>
    </lineage>
</organism>
<dbReference type="EMBL" id="CP130318">
    <property type="protein sequence ID" value="WNQ10236.1"/>
    <property type="molecule type" value="Genomic_DNA"/>
</dbReference>
<protein>
    <recommendedName>
        <fullName evidence="3">Lipoprotein YteS</fullName>
    </recommendedName>
</protein>
<dbReference type="Proteomes" id="UP001305702">
    <property type="component" value="Chromosome"/>
</dbReference>
<name>A0AA96LAU0_9BACL</name>
<accession>A0AA96LAU0</accession>
<dbReference type="KEGG" id="paun:MJA45_21820"/>
<gene>
    <name evidence="1" type="ORF">MJA45_21820</name>
</gene>
<dbReference type="AlphaFoldDB" id="A0AA96LAU0"/>
<reference evidence="1 2" key="1">
    <citation type="submission" date="2022-02" db="EMBL/GenBank/DDBJ databases">
        <title>Paenibacillus sp. MBLB1776 Whole Genome Shotgun Sequencing.</title>
        <authorList>
            <person name="Hwang C.Y."/>
            <person name="Cho E.-S."/>
            <person name="Seo M.-J."/>
        </authorList>
    </citation>
    <scope>NUCLEOTIDE SEQUENCE [LARGE SCALE GENOMIC DNA]</scope>
    <source>
        <strain evidence="1 2">MBLB1776</strain>
    </source>
</reference>
<dbReference type="PROSITE" id="PS51257">
    <property type="entry name" value="PROKAR_LIPOPROTEIN"/>
    <property type="match status" value="1"/>
</dbReference>
<dbReference type="Gene3D" id="3.40.190.10">
    <property type="entry name" value="Periplasmic binding protein-like II"/>
    <property type="match status" value="1"/>
</dbReference>
<evidence type="ECO:0000313" key="2">
    <source>
        <dbReference type="Proteomes" id="UP001305702"/>
    </source>
</evidence>
<evidence type="ECO:0000313" key="1">
    <source>
        <dbReference type="EMBL" id="WNQ10236.1"/>
    </source>
</evidence>